<gene>
    <name evidence="2" type="ORF">JI435_142820</name>
</gene>
<dbReference type="AlphaFoldDB" id="A0A7U2FH72"/>
<evidence type="ECO:0000256" key="1">
    <source>
        <dbReference type="SAM" id="MobiDB-lite"/>
    </source>
</evidence>
<accession>A0A7U2FH72</accession>
<dbReference type="EMBL" id="CP069036">
    <property type="protein sequence ID" value="QRD02920.1"/>
    <property type="molecule type" value="Genomic_DNA"/>
</dbReference>
<keyword evidence="3" id="KW-1185">Reference proteome</keyword>
<sequence>MLIYAQCTKFSLTHAGTRLNKQPQPNFVTTTPHSNEMSQPPIEDIVRQVAEAFRAAFPQSTMPQQQSQQPPQTRGRSDTRPVASRPADSPCQHTVSSALMELMTDPHMCPECTMAGHIKATQDVQRDFADRGGAFASKDMAHHKTLRQRWRKVKIPAMSALTYYEELLLCPRLSADDVRQLKNALDLWEKKKVALTRVPGMEYVPGAEEDEPTDEEHQVARLMMELLKMVLDKEMTDEDKRSLKKSKKSESRHVRTRGGASIIKGCAETQKDASPQSPTPSTDSRSNPTHPLTGVPHNCNDSGSLKSILKRKASSPALSNAEKRLRVTPTVTVSAPHLNTTNPSPFIKLASTSTSQPHNKHAFVAHRRSRRAFKRGTPHHTAGAWASGADEDKAETSGLRRSWADFESDVEREMEEEREEKAMVAELGVVAGAWMGVWWVRRVLGGLDLRLMRERVEGG</sequence>
<feature type="compositionally biased region" description="Low complexity" evidence="1">
    <location>
        <begin position="58"/>
        <end position="73"/>
    </location>
</feature>
<feature type="region of interest" description="Disordered" evidence="1">
    <location>
        <begin position="371"/>
        <end position="400"/>
    </location>
</feature>
<feature type="region of interest" description="Disordered" evidence="1">
    <location>
        <begin position="57"/>
        <end position="91"/>
    </location>
</feature>
<dbReference type="OrthoDB" id="3792227at2759"/>
<dbReference type="Proteomes" id="UP000663193">
    <property type="component" value="Chromosome 14"/>
</dbReference>
<feature type="region of interest" description="Disordered" evidence="1">
    <location>
        <begin position="18"/>
        <end position="39"/>
    </location>
</feature>
<protein>
    <submittedName>
        <fullName evidence="2">Uncharacterized protein</fullName>
    </submittedName>
</protein>
<evidence type="ECO:0000313" key="2">
    <source>
        <dbReference type="EMBL" id="QRD02920.1"/>
    </source>
</evidence>
<feature type="region of interest" description="Disordered" evidence="1">
    <location>
        <begin position="233"/>
        <end position="304"/>
    </location>
</feature>
<proteinExistence type="predicted"/>
<evidence type="ECO:0000313" key="3">
    <source>
        <dbReference type="Proteomes" id="UP000663193"/>
    </source>
</evidence>
<name>A0A7U2FH72_PHANO</name>
<organism evidence="2 3">
    <name type="scientific">Phaeosphaeria nodorum (strain SN15 / ATCC MYA-4574 / FGSC 10173)</name>
    <name type="common">Glume blotch fungus</name>
    <name type="synonym">Parastagonospora nodorum</name>
    <dbReference type="NCBI Taxonomy" id="321614"/>
    <lineage>
        <taxon>Eukaryota</taxon>
        <taxon>Fungi</taxon>
        <taxon>Dikarya</taxon>
        <taxon>Ascomycota</taxon>
        <taxon>Pezizomycotina</taxon>
        <taxon>Dothideomycetes</taxon>
        <taxon>Pleosporomycetidae</taxon>
        <taxon>Pleosporales</taxon>
        <taxon>Pleosporineae</taxon>
        <taxon>Phaeosphaeriaceae</taxon>
        <taxon>Parastagonospora</taxon>
    </lineage>
</organism>
<feature type="compositionally biased region" description="Polar residues" evidence="1">
    <location>
        <begin position="19"/>
        <end position="38"/>
    </location>
</feature>
<dbReference type="VEuPathDB" id="FungiDB:JI435_142820"/>
<feature type="compositionally biased region" description="Polar residues" evidence="1">
    <location>
        <begin position="272"/>
        <end position="290"/>
    </location>
</feature>
<reference evidence="3" key="1">
    <citation type="journal article" date="2021" name="BMC Genomics">
        <title>Chromosome-level genome assembly and manually-curated proteome of model necrotroph Parastagonospora nodorum Sn15 reveals a genome-wide trove of candidate effector homologs, and redundancy of virulence-related functions within an accessory chromosome.</title>
        <authorList>
            <person name="Bertazzoni S."/>
            <person name="Jones D.A.B."/>
            <person name="Phan H.T."/>
            <person name="Tan K.-C."/>
            <person name="Hane J.K."/>
        </authorList>
    </citation>
    <scope>NUCLEOTIDE SEQUENCE [LARGE SCALE GENOMIC DNA]</scope>
    <source>
        <strain evidence="3">SN15 / ATCC MYA-4574 / FGSC 10173)</strain>
    </source>
</reference>